<accession>A0AA38RU33</accession>
<feature type="transmembrane region" description="Helical" evidence="8">
    <location>
        <begin position="179"/>
        <end position="197"/>
    </location>
</feature>
<dbReference type="GO" id="GO:0005886">
    <property type="term" value="C:plasma membrane"/>
    <property type="evidence" value="ECO:0007669"/>
    <property type="project" value="TreeGrafter"/>
</dbReference>
<feature type="compositionally biased region" description="Polar residues" evidence="7">
    <location>
        <begin position="471"/>
        <end position="489"/>
    </location>
</feature>
<evidence type="ECO:0000259" key="11">
    <source>
        <dbReference type="Pfam" id="PF13967"/>
    </source>
</evidence>
<evidence type="ECO:0000256" key="1">
    <source>
        <dbReference type="ARBA" id="ARBA00004141"/>
    </source>
</evidence>
<evidence type="ECO:0000256" key="4">
    <source>
        <dbReference type="ARBA" id="ARBA00022692"/>
    </source>
</evidence>
<gene>
    <name evidence="13" type="ORF">NKR23_g8247</name>
</gene>
<evidence type="ECO:0000259" key="12">
    <source>
        <dbReference type="Pfam" id="PF14703"/>
    </source>
</evidence>
<comment type="subcellular location">
    <subcellularLocation>
        <location evidence="1">Membrane</location>
        <topology evidence="1">Multi-pass membrane protein</topology>
    </subcellularLocation>
</comment>
<evidence type="ECO:0000256" key="5">
    <source>
        <dbReference type="ARBA" id="ARBA00022989"/>
    </source>
</evidence>
<feature type="domain" description="CSC1/OSCA1-like 7TM region" evidence="9">
    <location>
        <begin position="718"/>
        <end position="992"/>
    </location>
</feature>
<evidence type="ECO:0000256" key="3">
    <source>
        <dbReference type="ARBA" id="ARBA00022448"/>
    </source>
</evidence>
<feature type="transmembrane region" description="Helical" evidence="8">
    <location>
        <begin position="117"/>
        <end position="137"/>
    </location>
</feature>
<dbReference type="InterPro" id="IPR022257">
    <property type="entry name" value="PHM7_ext"/>
</dbReference>
<keyword evidence="5 8" id="KW-1133">Transmembrane helix</keyword>
<organism evidence="13 14">
    <name type="scientific">Pleurostoma richardsiae</name>
    <dbReference type="NCBI Taxonomy" id="41990"/>
    <lineage>
        <taxon>Eukaryota</taxon>
        <taxon>Fungi</taxon>
        <taxon>Dikarya</taxon>
        <taxon>Ascomycota</taxon>
        <taxon>Pezizomycotina</taxon>
        <taxon>Sordariomycetes</taxon>
        <taxon>Sordariomycetidae</taxon>
        <taxon>Calosphaeriales</taxon>
        <taxon>Pleurostomataceae</taxon>
        <taxon>Pleurostoma</taxon>
    </lineage>
</organism>
<dbReference type="Pfam" id="PF12621">
    <property type="entry name" value="PHM7_ext"/>
    <property type="match status" value="1"/>
</dbReference>
<dbReference type="PANTHER" id="PTHR13018:SF20">
    <property type="entry name" value="SPORULATION-SPECIFIC PROTEIN 75"/>
    <property type="match status" value="1"/>
</dbReference>
<feature type="domain" description="CSC1/OSCA1-like N-terminal transmembrane" evidence="11">
    <location>
        <begin position="34"/>
        <end position="199"/>
    </location>
</feature>
<evidence type="ECO:0000313" key="13">
    <source>
        <dbReference type="EMBL" id="KAJ9138937.1"/>
    </source>
</evidence>
<feature type="compositionally biased region" description="Basic and acidic residues" evidence="7">
    <location>
        <begin position="453"/>
        <end position="469"/>
    </location>
</feature>
<dbReference type="InterPro" id="IPR045122">
    <property type="entry name" value="Csc1-like"/>
</dbReference>
<dbReference type="InterPro" id="IPR032880">
    <property type="entry name" value="CSC1/OSCA1-like_N"/>
</dbReference>
<dbReference type="AlphaFoldDB" id="A0AA38RU33"/>
<comment type="caution">
    <text evidence="13">The sequence shown here is derived from an EMBL/GenBank/DDBJ whole genome shotgun (WGS) entry which is preliminary data.</text>
</comment>
<feature type="transmembrane region" description="Helical" evidence="8">
    <location>
        <begin position="979"/>
        <end position="999"/>
    </location>
</feature>
<feature type="transmembrane region" description="Helical" evidence="8">
    <location>
        <begin position="763"/>
        <end position="791"/>
    </location>
</feature>
<dbReference type="Proteomes" id="UP001174694">
    <property type="component" value="Unassembled WGS sequence"/>
</dbReference>
<dbReference type="GO" id="GO:0005227">
    <property type="term" value="F:calcium-activated cation channel activity"/>
    <property type="evidence" value="ECO:0007669"/>
    <property type="project" value="InterPro"/>
</dbReference>
<feature type="compositionally biased region" description="Basic and acidic residues" evidence="7">
    <location>
        <begin position="313"/>
        <end position="330"/>
    </location>
</feature>
<proteinExistence type="inferred from homology"/>
<dbReference type="Pfam" id="PF14703">
    <property type="entry name" value="PHM7_cyt"/>
    <property type="match status" value="2"/>
</dbReference>
<feature type="domain" description="CSC1/OSCA1-like cytosolic" evidence="12">
    <location>
        <begin position="592"/>
        <end position="706"/>
    </location>
</feature>
<dbReference type="PANTHER" id="PTHR13018">
    <property type="entry name" value="PROBABLE MEMBRANE PROTEIN DUF221-RELATED"/>
    <property type="match status" value="1"/>
</dbReference>
<feature type="transmembrane region" description="Helical" evidence="8">
    <location>
        <begin position="935"/>
        <end position="958"/>
    </location>
</feature>
<evidence type="ECO:0000259" key="10">
    <source>
        <dbReference type="Pfam" id="PF12621"/>
    </source>
</evidence>
<sequence length="1251" mass="139610">MASTTSSAAAATSSAIDSANSGTAQSSEGLSLVALLTSIATAAVLFAIQITAFLLLRNKLSRIYKPKTYLVPERERTDPPPVSPWGLVASLMKFEDREIIKKCGLDAYFFLRYLKTLLVIFVPLAFVIIPILIPINYVGGIGQSVVQNQTDTDRNSSIPTGLDTLAWGNVKPSNSGRRWAHLILAILAIIWVCFVLFSELRVYIKVRQDYLTSAEHRLRASANTVLVSSIPEKWLTEEALRGLFDVFPGGIRNIWLTRDLSKLLDKIKKRTKIHKKLESAETELIRACKEKQVKQSEAAEKKARKERRVKQVSKAEKAERQKAEDAEAFRRAAGPGGVTAGDHEEVPHRPASVADEVETDTTKVGHADDESPSEGPGETGFKIPVIGGGLAKVGHGLKEGVGVFGKAGQGIFGGVKNLGQGVEGELDRTAGFDFVNADERPGTASAAPPAQASERRRVQIVDDNLEKPKSSFASEATRSGHYHSSSVGSKDSMLQDLDTNHYKNTTRKLTNLDEMYSQDHNKWWQFWKPPEGGYASPVPQTAEGDEFPLTDDKGKKSLWSKIKSIIPFMGSDDEEEDIEYPAATNPDYTEENEKEAEWTKWLKESDRPHHRLHHWDWVPGFIPGLPLINKKVDTIYWCREELARLNVEIEEDQKHPERFPIMNSAFIQFNHQVAAHMACQCAIHHIPKHMAPRVVEISPDDVIWDNMAIKWWDQWARTAGVIAFVAGMVILWAIPVGFTATLSQIDALVNKFHWLHFLKENHIVWKAVQALAGVLPQLLLSLLLSLVPAIFKFLAGFKGAKTGAEKNETVQAYYFFFLFVQVFLVVSISSSATQTIEAIAQDVTSIPDTLATNLPKAANYFFSYMILQSMSVSSGTLLGIGRLAVWFIWSRLVDSTARSKFNRAVKLPDVSWGSFFPVYTNFACIGLIYCVIAPLISLFAILTFGLLWVAHRYSMLYVTRFRTDTGGVLYPRAINQTFTGLYVMELCLVGLFIICYNQNKTSGALAEVIIMIVVAFLTVIFQYLLNLSFSPLFRYLPITFEDEAILRDEIFRKAQARRLGLLDDDDEAMALTADTDSLRGKEDIELNNMTQPRSNTGKLGKLNPIRGLKTAGTWAARGGATVRHATLGKADEDFRAAAAYRRQRRQKDLEAQRAIGDALYGNFADEIEDLTPDERDVLVRKAFTHSALRARRPVVWIPRDDLGVSDDEVLRTREFSEHIWISNEGTALDSKVRAVYGRAPPDFSELDVINL</sequence>
<feature type="transmembrane region" description="Helical" evidence="8">
    <location>
        <begin position="31"/>
        <end position="56"/>
    </location>
</feature>
<evidence type="ECO:0000256" key="7">
    <source>
        <dbReference type="SAM" id="MobiDB-lite"/>
    </source>
</evidence>
<feature type="transmembrane region" description="Helical" evidence="8">
    <location>
        <begin position="861"/>
        <end position="889"/>
    </location>
</feature>
<dbReference type="Pfam" id="PF13967">
    <property type="entry name" value="RSN1_TM"/>
    <property type="match status" value="1"/>
</dbReference>
<feature type="compositionally biased region" description="Basic and acidic residues" evidence="7">
    <location>
        <begin position="360"/>
        <end position="369"/>
    </location>
</feature>
<feature type="transmembrane region" description="Helical" evidence="8">
    <location>
        <begin position="1005"/>
        <end position="1025"/>
    </location>
</feature>
<dbReference type="EMBL" id="JANBVO010000028">
    <property type="protein sequence ID" value="KAJ9138937.1"/>
    <property type="molecule type" value="Genomic_DNA"/>
</dbReference>
<evidence type="ECO:0000256" key="8">
    <source>
        <dbReference type="SAM" id="Phobius"/>
    </source>
</evidence>
<feature type="transmembrane region" description="Helical" evidence="8">
    <location>
        <begin position="719"/>
        <end position="743"/>
    </location>
</feature>
<feature type="domain" description="10TM putative phosphate transporter extracellular tail" evidence="10">
    <location>
        <begin position="1171"/>
        <end position="1242"/>
    </location>
</feature>
<name>A0AA38RU33_9PEZI</name>
<reference evidence="13" key="1">
    <citation type="submission" date="2022-07" db="EMBL/GenBank/DDBJ databases">
        <title>Fungi with potential for degradation of polypropylene.</title>
        <authorList>
            <person name="Gostincar C."/>
        </authorList>
    </citation>
    <scope>NUCLEOTIDE SEQUENCE</scope>
    <source>
        <strain evidence="13">EXF-13308</strain>
    </source>
</reference>
<evidence type="ECO:0000259" key="9">
    <source>
        <dbReference type="Pfam" id="PF02714"/>
    </source>
</evidence>
<feature type="region of interest" description="Disordered" evidence="7">
    <location>
        <begin position="295"/>
        <end position="381"/>
    </location>
</feature>
<feature type="region of interest" description="Disordered" evidence="7">
    <location>
        <begin position="436"/>
        <end position="493"/>
    </location>
</feature>
<dbReference type="InterPro" id="IPR027815">
    <property type="entry name" value="CSC1/OSCA1-like_cyt"/>
</dbReference>
<keyword evidence="6 8" id="KW-0472">Membrane</keyword>
<evidence type="ECO:0000256" key="2">
    <source>
        <dbReference type="ARBA" id="ARBA00007779"/>
    </source>
</evidence>
<evidence type="ECO:0000256" key="6">
    <source>
        <dbReference type="ARBA" id="ARBA00023136"/>
    </source>
</evidence>
<feature type="domain" description="CSC1/OSCA1-like cytosolic" evidence="12">
    <location>
        <begin position="223"/>
        <end position="321"/>
    </location>
</feature>
<dbReference type="InterPro" id="IPR003864">
    <property type="entry name" value="CSC1/OSCA1-like_7TM"/>
</dbReference>
<dbReference type="Pfam" id="PF02714">
    <property type="entry name" value="RSN1_7TM"/>
    <property type="match status" value="1"/>
</dbReference>
<evidence type="ECO:0000313" key="14">
    <source>
        <dbReference type="Proteomes" id="UP001174694"/>
    </source>
</evidence>
<comment type="similarity">
    <text evidence="2">Belongs to the CSC1 (TC 1.A.17) family.</text>
</comment>
<feature type="transmembrane region" description="Helical" evidence="8">
    <location>
        <begin position="812"/>
        <end position="832"/>
    </location>
</feature>
<keyword evidence="3" id="KW-0813">Transport</keyword>
<protein>
    <submittedName>
        <fullName evidence="13">DUF221-domain-containing protein</fullName>
    </submittedName>
</protein>
<keyword evidence="14" id="KW-1185">Reference proteome</keyword>
<keyword evidence="4 8" id="KW-0812">Transmembrane</keyword>